<feature type="compositionally biased region" description="Acidic residues" evidence="1">
    <location>
        <begin position="109"/>
        <end position="118"/>
    </location>
</feature>
<sequence length="479" mass="56786">MPQKIKFARAVGGISQVTNFDYSEDSSDDKYINKRIKNLDNFFLIWLNNTHSKLKKLYTKNSRTTKFKKYGLSRTFTKAAKLSQPITNFFHKRQIEKVDDDKVDIDEIREDDNNELEDKDNGKELENNDYIELENKDEKEELRDNNEEDLENKDEELRDYDNDELEDKDDDEGLEENDNNTRDKNKCKIDNFNTKLVKLEEILFGNLKKMIVYDCLYYKAVHKFFKKWKYDNLSKKQASLHFAKVVYNKGSYKAKQIRIWAKYWIEYRTLPKSLQGCHQKIKSIIDDEDVIEQNIDEFKKSIFIKTSCVWLKKLGLIPQSRKKGIYFDGHEREDVVEYRKEFLDKMLIYKKFMPTFEKENMEQKNPVLLLNEKLYILITHDEYLFYANDNKLIVWASIVKYPNAISVFAFNNSTNHGAMAKDTLNINNMNVNSGGKQAKIRPTFFGPNNTFQSMIFSFNHPIFPNQPKGMKQILIKRGL</sequence>
<feature type="compositionally biased region" description="Basic and acidic residues" evidence="1">
    <location>
        <begin position="133"/>
        <end position="145"/>
    </location>
</feature>
<comment type="caution">
    <text evidence="2">The sequence shown here is derived from an EMBL/GenBank/DDBJ whole genome shotgun (WGS) entry which is preliminary data.</text>
</comment>
<organism evidence="2 3">
    <name type="scientific">Rhizophagus clarus</name>
    <dbReference type="NCBI Taxonomy" id="94130"/>
    <lineage>
        <taxon>Eukaryota</taxon>
        <taxon>Fungi</taxon>
        <taxon>Fungi incertae sedis</taxon>
        <taxon>Mucoromycota</taxon>
        <taxon>Glomeromycotina</taxon>
        <taxon>Glomeromycetes</taxon>
        <taxon>Glomerales</taxon>
        <taxon>Glomeraceae</taxon>
        <taxon>Rhizophagus</taxon>
    </lineage>
</organism>
<gene>
    <name evidence="2" type="ORF">RCL2_002593400</name>
</gene>
<dbReference type="Proteomes" id="UP000615446">
    <property type="component" value="Unassembled WGS sequence"/>
</dbReference>
<dbReference type="EMBL" id="BLAL01000281">
    <property type="protein sequence ID" value="GES99428.1"/>
    <property type="molecule type" value="Genomic_DNA"/>
</dbReference>
<evidence type="ECO:0000313" key="3">
    <source>
        <dbReference type="Proteomes" id="UP000615446"/>
    </source>
</evidence>
<protein>
    <submittedName>
        <fullName evidence="2">Uncharacterized protein</fullName>
    </submittedName>
</protein>
<feature type="region of interest" description="Disordered" evidence="1">
    <location>
        <begin position="109"/>
        <end position="185"/>
    </location>
</feature>
<proteinExistence type="predicted"/>
<dbReference type="PANTHER" id="PTHR35871:SF1">
    <property type="entry name" value="CXC1-LIKE CYSTEINE CLUSTER ASSOCIATED WITH KDZ TRANSPOSASES DOMAIN-CONTAINING PROTEIN"/>
    <property type="match status" value="1"/>
</dbReference>
<name>A0A8H3M2G5_9GLOM</name>
<dbReference type="OrthoDB" id="10044727at2759"/>
<evidence type="ECO:0000313" key="2">
    <source>
        <dbReference type="EMBL" id="GES99428.1"/>
    </source>
</evidence>
<dbReference type="PANTHER" id="PTHR35871">
    <property type="entry name" value="EXPRESSED PROTEIN"/>
    <property type="match status" value="1"/>
</dbReference>
<accession>A0A8H3M2G5</accession>
<dbReference type="AlphaFoldDB" id="A0A8H3M2G5"/>
<feature type="compositionally biased region" description="Acidic residues" evidence="1">
    <location>
        <begin position="161"/>
        <end position="178"/>
    </location>
</feature>
<reference evidence="2" key="1">
    <citation type="submission" date="2019-10" db="EMBL/GenBank/DDBJ databases">
        <title>Conservation and host-specific expression of non-tandemly repeated heterogenous ribosome RNA gene in arbuscular mycorrhizal fungi.</title>
        <authorList>
            <person name="Maeda T."/>
            <person name="Kobayashi Y."/>
            <person name="Nakagawa T."/>
            <person name="Ezawa T."/>
            <person name="Yamaguchi K."/>
            <person name="Bino T."/>
            <person name="Nishimoto Y."/>
            <person name="Shigenobu S."/>
            <person name="Kawaguchi M."/>
        </authorList>
    </citation>
    <scope>NUCLEOTIDE SEQUENCE</scope>
    <source>
        <strain evidence="2">HR1</strain>
    </source>
</reference>
<evidence type="ECO:0000256" key="1">
    <source>
        <dbReference type="SAM" id="MobiDB-lite"/>
    </source>
</evidence>